<accession>A0A9W6JQ18</accession>
<dbReference type="RefSeq" id="WP_271201637.1">
    <property type="nucleotide sequence ID" value="NZ_BSFL01000003.1"/>
</dbReference>
<feature type="transmembrane region" description="Helical" evidence="7">
    <location>
        <begin position="322"/>
        <end position="340"/>
    </location>
</feature>
<keyword evidence="3" id="KW-0645">Protease</keyword>
<feature type="transmembrane region" description="Helical" evidence="7">
    <location>
        <begin position="283"/>
        <end position="302"/>
    </location>
</feature>
<feature type="transmembrane region" description="Helical" evidence="7">
    <location>
        <begin position="257"/>
        <end position="277"/>
    </location>
</feature>
<feature type="transmembrane region" description="Helical" evidence="7">
    <location>
        <begin position="370"/>
        <end position="397"/>
    </location>
</feature>
<evidence type="ECO:0000256" key="2">
    <source>
        <dbReference type="ARBA" id="ARBA00007931"/>
    </source>
</evidence>
<keyword evidence="7" id="KW-0472">Membrane</keyword>
<feature type="transmembrane region" description="Helical" evidence="7">
    <location>
        <begin position="346"/>
        <end position="363"/>
    </location>
</feature>
<protein>
    <recommendedName>
        <fullName evidence="10">Site-2 protease family protein</fullName>
    </recommendedName>
</protein>
<name>A0A9W6JQ18_9HYPH</name>
<evidence type="ECO:0000313" key="9">
    <source>
        <dbReference type="Proteomes" id="UP001143309"/>
    </source>
</evidence>
<dbReference type="AlphaFoldDB" id="A0A9W6JQ18"/>
<dbReference type="GO" id="GO:0008237">
    <property type="term" value="F:metallopeptidase activity"/>
    <property type="evidence" value="ECO:0007669"/>
    <property type="project" value="UniProtKB-KW"/>
</dbReference>
<comment type="caution">
    <text evidence="8">The sequence shown here is derived from an EMBL/GenBank/DDBJ whole genome shotgun (WGS) entry which is preliminary data.</text>
</comment>
<proteinExistence type="inferred from homology"/>
<evidence type="ECO:0000256" key="3">
    <source>
        <dbReference type="ARBA" id="ARBA00022670"/>
    </source>
</evidence>
<evidence type="ECO:0008006" key="10">
    <source>
        <dbReference type="Google" id="ProtNLM"/>
    </source>
</evidence>
<gene>
    <name evidence="8" type="ORF">GCM10008174_29130</name>
</gene>
<dbReference type="EMBL" id="BSFL01000003">
    <property type="protein sequence ID" value="GLK81172.1"/>
    <property type="molecule type" value="Genomic_DNA"/>
</dbReference>
<dbReference type="GO" id="GO:0006508">
    <property type="term" value="P:proteolysis"/>
    <property type="evidence" value="ECO:0007669"/>
    <property type="project" value="UniProtKB-KW"/>
</dbReference>
<keyword evidence="9" id="KW-1185">Reference proteome</keyword>
<evidence type="ECO:0000256" key="5">
    <source>
        <dbReference type="ARBA" id="ARBA00022833"/>
    </source>
</evidence>
<evidence type="ECO:0000256" key="1">
    <source>
        <dbReference type="ARBA" id="ARBA00001947"/>
    </source>
</evidence>
<keyword evidence="7" id="KW-1133">Transmembrane helix</keyword>
<reference evidence="8" key="1">
    <citation type="journal article" date="2014" name="Int. J. Syst. Evol. Microbiol.">
        <title>Complete genome sequence of Corynebacterium casei LMG S-19264T (=DSM 44701T), isolated from a smear-ripened cheese.</title>
        <authorList>
            <consortium name="US DOE Joint Genome Institute (JGI-PGF)"/>
            <person name="Walter F."/>
            <person name="Albersmeier A."/>
            <person name="Kalinowski J."/>
            <person name="Ruckert C."/>
        </authorList>
    </citation>
    <scope>NUCLEOTIDE SEQUENCE</scope>
    <source>
        <strain evidence="8">VKM B-2748</strain>
    </source>
</reference>
<dbReference type="SUPFAM" id="SSF55961">
    <property type="entry name" value="Bet v1-like"/>
    <property type="match status" value="1"/>
</dbReference>
<organism evidence="8 9">
    <name type="scientific">Methylopila turkensis</name>
    <dbReference type="NCBI Taxonomy" id="1437816"/>
    <lineage>
        <taxon>Bacteria</taxon>
        <taxon>Pseudomonadati</taxon>
        <taxon>Pseudomonadota</taxon>
        <taxon>Alphaproteobacteria</taxon>
        <taxon>Hyphomicrobiales</taxon>
        <taxon>Methylopilaceae</taxon>
        <taxon>Methylopila</taxon>
    </lineage>
</organism>
<sequence length="434" mass="47038">MGATELVFAALAAVIALYVLLVNRKRQRYVGSTTFDAPLDSVWRLHDVRPGQADWVPMLQSCVWVSETDQDMLLAYSNGAELRSRVLKAEPGAYLMSEVRIRPAHGAPFGDRILQEIWLSALDADRTRVRSELRVERAPGGNLATRMSYPWMLWFGWRLMRRRLEQEGGASRGARPRAAGALWQVALVAATLASFGWLMGFWVGVGLLFTLVAHEYGHVWSMRRHGHETARFYLVPFFGGVAIGSRMFRSEAEAAEIFLMGPVFGLAASAVVLAPYALTGDPFWASLAGFLAIVNGFNLAPIPPLDGGRVVQSLLRPLGDKVWYAASGLLLLAGAALAAWYRLAGLLFVVALGVWAWWGAAGPNRATRPLALGGGVAVFAAYLVLIGLHVVFALWAFQLDGPGGALDDGPSFATGADTVRIPPVGPDSFRGHEA</sequence>
<keyword evidence="4" id="KW-0378">Hydrolase</keyword>
<keyword evidence="6" id="KW-0482">Metalloprotease</keyword>
<keyword evidence="5" id="KW-0862">Zinc</keyword>
<dbReference type="Proteomes" id="UP001143309">
    <property type="component" value="Unassembled WGS sequence"/>
</dbReference>
<dbReference type="PANTHER" id="PTHR39188:SF3">
    <property type="entry name" value="STAGE IV SPORULATION PROTEIN FB"/>
    <property type="match status" value="1"/>
</dbReference>
<evidence type="ECO:0000256" key="4">
    <source>
        <dbReference type="ARBA" id="ARBA00022801"/>
    </source>
</evidence>
<evidence type="ECO:0000256" key="6">
    <source>
        <dbReference type="ARBA" id="ARBA00023049"/>
    </source>
</evidence>
<evidence type="ECO:0000256" key="7">
    <source>
        <dbReference type="SAM" id="Phobius"/>
    </source>
</evidence>
<comment type="cofactor">
    <cofactor evidence="1">
        <name>Zn(2+)</name>
        <dbReference type="ChEBI" id="CHEBI:29105"/>
    </cofactor>
</comment>
<reference evidence="8" key="2">
    <citation type="submission" date="2023-01" db="EMBL/GenBank/DDBJ databases">
        <authorList>
            <person name="Sun Q."/>
            <person name="Evtushenko L."/>
        </authorList>
    </citation>
    <scope>NUCLEOTIDE SEQUENCE</scope>
    <source>
        <strain evidence="8">VKM B-2748</strain>
    </source>
</reference>
<feature type="transmembrane region" description="Helical" evidence="7">
    <location>
        <begin position="230"/>
        <end position="248"/>
    </location>
</feature>
<evidence type="ECO:0000313" key="8">
    <source>
        <dbReference type="EMBL" id="GLK81172.1"/>
    </source>
</evidence>
<feature type="transmembrane region" description="Helical" evidence="7">
    <location>
        <begin position="181"/>
        <end position="210"/>
    </location>
</feature>
<keyword evidence="7" id="KW-0812">Transmembrane</keyword>
<dbReference type="PANTHER" id="PTHR39188">
    <property type="entry name" value="MEMBRANE-ASSOCIATED ZINC METALLOPROTEASE M50B"/>
    <property type="match status" value="1"/>
</dbReference>
<comment type="similarity">
    <text evidence="2">Belongs to the peptidase M50B family.</text>
</comment>
<feature type="transmembrane region" description="Helical" evidence="7">
    <location>
        <begin position="6"/>
        <end position="23"/>
    </location>
</feature>